<dbReference type="EMBL" id="CAWUFR010000113">
    <property type="protein sequence ID" value="CAK6968021.1"/>
    <property type="molecule type" value="Genomic_DNA"/>
</dbReference>
<comment type="caution">
    <text evidence="1">The sequence shown here is derived from an EMBL/GenBank/DDBJ whole genome shotgun (WGS) entry which is preliminary data.</text>
</comment>
<sequence length="145" mass="16056">MATLHQGIEEPEKLVLAAGGTVDWGPSEWKTSSAAAIGFNYQFFLSGAIRQPDTEVQPNSHLLQSQEHNVQIKKVENSLPLISMQRLPVHLLAANESSDTQRLVQYENSPLQTASCPYCHGKVIGRGVRSPTWLAALHWPTWEKG</sequence>
<reference evidence="1 2" key="1">
    <citation type="submission" date="2024-01" db="EMBL/GenBank/DDBJ databases">
        <authorList>
            <person name="Alioto T."/>
            <person name="Alioto T."/>
            <person name="Gomez Garrido J."/>
        </authorList>
    </citation>
    <scope>NUCLEOTIDE SEQUENCE [LARGE SCALE GENOMIC DNA]</scope>
</reference>
<evidence type="ECO:0000313" key="1">
    <source>
        <dbReference type="EMBL" id="CAK6968021.1"/>
    </source>
</evidence>
<name>A0AAV1P8L0_SCOSC</name>
<keyword evidence="2" id="KW-1185">Reference proteome</keyword>
<proteinExistence type="predicted"/>
<organism evidence="1 2">
    <name type="scientific">Scomber scombrus</name>
    <name type="common">Atlantic mackerel</name>
    <name type="synonym">Scomber vernalis</name>
    <dbReference type="NCBI Taxonomy" id="13677"/>
    <lineage>
        <taxon>Eukaryota</taxon>
        <taxon>Metazoa</taxon>
        <taxon>Chordata</taxon>
        <taxon>Craniata</taxon>
        <taxon>Vertebrata</taxon>
        <taxon>Euteleostomi</taxon>
        <taxon>Actinopterygii</taxon>
        <taxon>Neopterygii</taxon>
        <taxon>Teleostei</taxon>
        <taxon>Neoteleostei</taxon>
        <taxon>Acanthomorphata</taxon>
        <taxon>Pelagiaria</taxon>
        <taxon>Scombriformes</taxon>
        <taxon>Scombridae</taxon>
        <taxon>Scomber</taxon>
    </lineage>
</organism>
<evidence type="ECO:0000313" key="2">
    <source>
        <dbReference type="Proteomes" id="UP001314229"/>
    </source>
</evidence>
<gene>
    <name evidence="1" type="ORF">FSCOSCO3_A009819</name>
</gene>
<dbReference type="Proteomes" id="UP001314229">
    <property type="component" value="Unassembled WGS sequence"/>
</dbReference>
<protein>
    <submittedName>
        <fullName evidence="1">Centrosomal protein kizuna</fullName>
    </submittedName>
</protein>
<dbReference type="AlphaFoldDB" id="A0AAV1P8L0"/>
<accession>A0AAV1P8L0</accession>